<gene>
    <name evidence="2" type="ORF">METZ01_LOCUS254295</name>
</gene>
<dbReference type="InterPro" id="IPR036097">
    <property type="entry name" value="HisK_dim/P_sf"/>
</dbReference>
<organism evidence="2">
    <name type="scientific">marine metagenome</name>
    <dbReference type="NCBI Taxonomy" id="408172"/>
    <lineage>
        <taxon>unclassified sequences</taxon>
        <taxon>metagenomes</taxon>
        <taxon>ecological metagenomes</taxon>
    </lineage>
</organism>
<protein>
    <recommendedName>
        <fullName evidence="1">Signal transduction histidine kinase dimerisation/phosphoacceptor domain-containing protein</fullName>
    </recommendedName>
</protein>
<feature type="domain" description="Signal transduction histidine kinase dimerisation/phosphoacceptor" evidence="1">
    <location>
        <begin position="92"/>
        <end position="116"/>
    </location>
</feature>
<dbReference type="GO" id="GO:0000155">
    <property type="term" value="F:phosphorelay sensor kinase activity"/>
    <property type="evidence" value="ECO:0007669"/>
    <property type="project" value="InterPro"/>
</dbReference>
<dbReference type="SUPFAM" id="SSF47384">
    <property type="entry name" value="Homodimeric domain of signal transducing histidine kinase"/>
    <property type="match status" value="1"/>
</dbReference>
<dbReference type="CDD" id="cd00082">
    <property type="entry name" value="HisKA"/>
    <property type="match status" value="1"/>
</dbReference>
<dbReference type="Gene3D" id="1.10.287.130">
    <property type="match status" value="1"/>
</dbReference>
<evidence type="ECO:0000313" key="2">
    <source>
        <dbReference type="EMBL" id="SVC01441.1"/>
    </source>
</evidence>
<proteinExistence type="predicted"/>
<evidence type="ECO:0000259" key="1">
    <source>
        <dbReference type="Pfam" id="PF00512"/>
    </source>
</evidence>
<reference evidence="2" key="1">
    <citation type="submission" date="2018-05" db="EMBL/GenBank/DDBJ databases">
        <authorList>
            <person name="Lanie J.A."/>
            <person name="Ng W.-L."/>
            <person name="Kazmierczak K.M."/>
            <person name="Andrzejewski T.M."/>
            <person name="Davidsen T.M."/>
            <person name="Wayne K.J."/>
            <person name="Tettelin H."/>
            <person name="Glass J.I."/>
            <person name="Rusch D."/>
            <person name="Podicherti R."/>
            <person name="Tsui H.-C.T."/>
            <person name="Winkler M.E."/>
        </authorList>
    </citation>
    <scope>NUCLEOTIDE SEQUENCE</scope>
</reference>
<dbReference type="EMBL" id="UINC01068657">
    <property type="protein sequence ID" value="SVC01441.1"/>
    <property type="molecule type" value="Genomic_DNA"/>
</dbReference>
<dbReference type="AlphaFoldDB" id="A0A382IS16"/>
<sequence length="124" mass="13533">MNSATDNTSSSQRIMLAGIRQALMAPAQAIFGYSELVNQAIVTDDLKKFKPDADEILSAASQLSDMINHLLAAGSSDVLFEGKDVDDVEKELRHDLRTPINAIKGYGEMLLEDLEEFDEIGVCS</sequence>
<accession>A0A382IS16</accession>
<name>A0A382IS16_9ZZZZ</name>
<dbReference type="InterPro" id="IPR003661">
    <property type="entry name" value="HisK_dim/P_dom"/>
</dbReference>
<dbReference type="Pfam" id="PF00512">
    <property type="entry name" value="HisKA"/>
    <property type="match status" value="1"/>
</dbReference>
<feature type="non-terminal residue" evidence="2">
    <location>
        <position position="124"/>
    </location>
</feature>